<dbReference type="NCBIfam" id="TIGR01297">
    <property type="entry name" value="CDF"/>
    <property type="match status" value="1"/>
</dbReference>
<dbReference type="PANTHER" id="PTHR43840">
    <property type="entry name" value="MITOCHONDRIAL METAL TRANSPORTER 1-RELATED"/>
    <property type="match status" value="1"/>
</dbReference>
<feature type="domain" description="Cation efflux protein transmembrane" evidence="8">
    <location>
        <begin position="19"/>
        <end position="212"/>
    </location>
</feature>
<dbReference type="EMBL" id="JBHSGS010000054">
    <property type="protein sequence ID" value="MFC4720041.1"/>
    <property type="molecule type" value="Genomic_DNA"/>
</dbReference>
<keyword evidence="3" id="KW-0813">Transport</keyword>
<evidence type="ECO:0000256" key="1">
    <source>
        <dbReference type="ARBA" id="ARBA00004141"/>
    </source>
</evidence>
<dbReference type="InterPro" id="IPR050291">
    <property type="entry name" value="CDF_Transporter"/>
</dbReference>
<gene>
    <name evidence="10" type="ORF">ACFO5I_09915</name>
</gene>
<comment type="subcellular location">
    <subcellularLocation>
        <location evidence="1">Membrane</location>
        <topology evidence="1">Multi-pass membrane protein</topology>
    </subcellularLocation>
</comment>
<evidence type="ECO:0000259" key="8">
    <source>
        <dbReference type="Pfam" id="PF01545"/>
    </source>
</evidence>
<evidence type="ECO:0000313" key="11">
    <source>
        <dbReference type="Proteomes" id="UP001595969"/>
    </source>
</evidence>
<keyword evidence="4 7" id="KW-0812">Transmembrane</keyword>
<proteinExistence type="inferred from homology"/>
<feature type="transmembrane region" description="Helical" evidence="7">
    <location>
        <begin position="88"/>
        <end position="107"/>
    </location>
</feature>
<comment type="similarity">
    <text evidence="2">Belongs to the cation diffusion facilitator (CDF) transporter (TC 2.A.4) family.</text>
</comment>
<evidence type="ECO:0000259" key="9">
    <source>
        <dbReference type="Pfam" id="PF16916"/>
    </source>
</evidence>
<dbReference type="Gene3D" id="3.30.70.1350">
    <property type="entry name" value="Cation efflux protein, cytoplasmic domain"/>
    <property type="match status" value="1"/>
</dbReference>
<evidence type="ECO:0000256" key="5">
    <source>
        <dbReference type="ARBA" id="ARBA00022989"/>
    </source>
</evidence>
<evidence type="ECO:0000256" key="2">
    <source>
        <dbReference type="ARBA" id="ARBA00008114"/>
    </source>
</evidence>
<accession>A0ABV9MY02</accession>
<sequence length="381" mass="43587">MRQNEQRIRVKEGIRTGIFGLITNIILVIIKLIAGLIGNSVSIMADAMNSLGDTFNSILTIMGFHIANKPADREHPYGHQRAEYLSGLFTAIIISFVGLQFLISSIQKIFKPEGINRSPLVLILLILSILIKGGLAYFYYKKNKNMAVHSTAIETLMKDSLYDMFMNLVIILSYLVETQFGWLIDGYVGVFVAAIILRGGYDSIKDSSNDLLGTRPDPNLIYQMEEVLNSYDNLVGYHDLVLHKYGPNMFFATVDIEVDSRWDLLHAHQVTDAIEKEFKDKFAILLATHLDPIVLNNDEQNALYKVIKETLKSYDKNFHFHDFRVEETATVSNLHFDVVVPDSITTSDEELYQKITHDIYHKIGYKYHLYIEFDRNYVLSK</sequence>
<organism evidence="10 11">
    <name type="scientific">Enterococcus lemanii</name>
    <dbReference type="NCBI Taxonomy" id="1159752"/>
    <lineage>
        <taxon>Bacteria</taxon>
        <taxon>Bacillati</taxon>
        <taxon>Bacillota</taxon>
        <taxon>Bacilli</taxon>
        <taxon>Lactobacillales</taxon>
        <taxon>Enterococcaceae</taxon>
        <taxon>Enterococcus</taxon>
    </lineage>
</organism>
<feature type="transmembrane region" description="Helical" evidence="7">
    <location>
        <begin position="182"/>
        <end position="201"/>
    </location>
</feature>
<dbReference type="Pfam" id="PF01545">
    <property type="entry name" value="Cation_efflux"/>
    <property type="match status" value="1"/>
</dbReference>
<dbReference type="InterPro" id="IPR027470">
    <property type="entry name" value="Cation_efflux_CTD"/>
</dbReference>
<dbReference type="RefSeq" id="WP_204654457.1">
    <property type="nucleotide sequence ID" value="NZ_JAFBFD010000028.1"/>
</dbReference>
<feature type="transmembrane region" description="Helical" evidence="7">
    <location>
        <begin position="21"/>
        <end position="41"/>
    </location>
</feature>
<dbReference type="InterPro" id="IPR058533">
    <property type="entry name" value="Cation_efflux_TM"/>
</dbReference>
<protein>
    <submittedName>
        <fullName evidence="10">Cation diffusion facilitator family transporter</fullName>
    </submittedName>
</protein>
<comment type="caution">
    <text evidence="10">The sequence shown here is derived from an EMBL/GenBank/DDBJ whole genome shotgun (WGS) entry which is preliminary data.</text>
</comment>
<reference evidence="11" key="1">
    <citation type="journal article" date="2019" name="Int. J. Syst. Evol. Microbiol.">
        <title>The Global Catalogue of Microorganisms (GCM) 10K type strain sequencing project: providing services to taxonomists for standard genome sequencing and annotation.</title>
        <authorList>
            <consortium name="The Broad Institute Genomics Platform"/>
            <consortium name="The Broad Institute Genome Sequencing Center for Infectious Disease"/>
            <person name="Wu L."/>
            <person name="Ma J."/>
        </authorList>
    </citation>
    <scope>NUCLEOTIDE SEQUENCE [LARGE SCALE GENOMIC DNA]</scope>
    <source>
        <strain evidence="11">CGMCC 1.19032</strain>
    </source>
</reference>
<evidence type="ECO:0000256" key="6">
    <source>
        <dbReference type="ARBA" id="ARBA00023136"/>
    </source>
</evidence>
<keyword evidence="6 7" id="KW-0472">Membrane</keyword>
<dbReference type="Gene3D" id="1.20.1510.10">
    <property type="entry name" value="Cation efflux protein transmembrane domain"/>
    <property type="match status" value="1"/>
</dbReference>
<evidence type="ECO:0000313" key="10">
    <source>
        <dbReference type="EMBL" id="MFC4720041.1"/>
    </source>
</evidence>
<dbReference type="SUPFAM" id="SSF161111">
    <property type="entry name" value="Cation efflux protein transmembrane domain-like"/>
    <property type="match status" value="1"/>
</dbReference>
<dbReference type="InterPro" id="IPR036837">
    <property type="entry name" value="Cation_efflux_CTD_sf"/>
</dbReference>
<dbReference type="Proteomes" id="UP001595969">
    <property type="component" value="Unassembled WGS sequence"/>
</dbReference>
<dbReference type="PANTHER" id="PTHR43840:SF50">
    <property type="entry name" value="MANGANESE EFFLUX SYSTEM PROTEIN MNES"/>
    <property type="match status" value="1"/>
</dbReference>
<dbReference type="SUPFAM" id="SSF160240">
    <property type="entry name" value="Cation efflux protein cytoplasmic domain-like"/>
    <property type="match status" value="2"/>
</dbReference>
<feature type="transmembrane region" description="Helical" evidence="7">
    <location>
        <begin position="119"/>
        <end position="140"/>
    </location>
</feature>
<keyword evidence="5 7" id="KW-1133">Transmembrane helix</keyword>
<dbReference type="InterPro" id="IPR002524">
    <property type="entry name" value="Cation_efflux"/>
</dbReference>
<evidence type="ECO:0000256" key="3">
    <source>
        <dbReference type="ARBA" id="ARBA00022448"/>
    </source>
</evidence>
<evidence type="ECO:0000256" key="4">
    <source>
        <dbReference type="ARBA" id="ARBA00022692"/>
    </source>
</evidence>
<evidence type="ECO:0000256" key="7">
    <source>
        <dbReference type="SAM" id="Phobius"/>
    </source>
</evidence>
<dbReference type="Pfam" id="PF16916">
    <property type="entry name" value="ZT_dimer"/>
    <property type="match status" value="1"/>
</dbReference>
<keyword evidence="11" id="KW-1185">Reference proteome</keyword>
<name>A0ABV9MY02_9ENTE</name>
<feature type="domain" description="Cation efflux protein cytoplasmic" evidence="9">
    <location>
        <begin position="216"/>
        <end position="292"/>
    </location>
</feature>
<dbReference type="InterPro" id="IPR027469">
    <property type="entry name" value="Cation_efflux_TMD_sf"/>
</dbReference>